<evidence type="ECO:0000313" key="3">
    <source>
        <dbReference type="Proteomes" id="UP000192521"/>
    </source>
</evidence>
<reference evidence="2 3" key="1">
    <citation type="submission" date="2017-02" db="EMBL/GenBank/DDBJ databases">
        <title>Draft genome sequence of a Kluyvera intermedia isolate from a patient with a pancreatic abscess.</title>
        <authorList>
            <person name="Thele R."/>
        </authorList>
    </citation>
    <scope>NUCLEOTIDE SEQUENCE [LARGE SCALE GENOMIC DNA]</scope>
    <source>
        <strain evidence="2 3">FOSA7093</strain>
    </source>
</reference>
<comment type="caution">
    <text evidence="2">The sequence shown here is derived from an EMBL/GenBank/DDBJ whole genome shotgun (WGS) entry which is preliminary data.</text>
</comment>
<feature type="transmembrane region" description="Helical" evidence="1">
    <location>
        <begin position="12"/>
        <end position="30"/>
    </location>
</feature>
<dbReference type="RefSeq" id="WP_085007534.1">
    <property type="nucleotide sequence ID" value="NZ_MWPR01000058.1"/>
</dbReference>
<accession>A0ABX3U8F9</accession>
<keyword evidence="1" id="KW-0472">Membrane</keyword>
<feature type="transmembrane region" description="Helical" evidence="1">
    <location>
        <begin position="42"/>
        <end position="60"/>
    </location>
</feature>
<sequence>MIKTMPDKISTAATYSASGGLMYGGINGWFEWLHGLDWNTIALIGGFVIAILTYFTNLYFKRRQTRAYEAALDRGLVIPPPQDD</sequence>
<evidence type="ECO:0000256" key="1">
    <source>
        <dbReference type="SAM" id="Phobius"/>
    </source>
</evidence>
<gene>
    <name evidence="2" type="ORF">B2M27_23990</name>
</gene>
<proteinExistence type="predicted"/>
<dbReference type="Pfam" id="PF04971">
    <property type="entry name" value="Phage_holin_2_1"/>
    <property type="match status" value="1"/>
</dbReference>
<evidence type="ECO:0000313" key="2">
    <source>
        <dbReference type="EMBL" id="ORJ47815.1"/>
    </source>
</evidence>
<dbReference type="EMBL" id="MWPR01000058">
    <property type="protein sequence ID" value="ORJ47815.1"/>
    <property type="molecule type" value="Genomic_DNA"/>
</dbReference>
<keyword evidence="3" id="KW-1185">Reference proteome</keyword>
<dbReference type="Proteomes" id="UP000192521">
    <property type="component" value="Unassembled WGS sequence"/>
</dbReference>
<protein>
    <submittedName>
        <fullName evidence="2">Lysis protein</fullName>
    </submittedName>
</protein>
<dbReference type="InterPro" id="IPR007054">
    <property type="entry name" value="Lysis_S"/>
</dbReference>
<keyword evidence="1" id="KW-0812">Transmembrane</keyword>
<name>A0ABX3U8F9_KLUIN</name>
<organism evidence="2 3">
    <name type="scientific">Kluyvera intermedia</name>
    <name type="common">Enterobacter intermedius</name>
    <dbReference type="NCBI Taxonomy" id="61648"/>
    <lineage>
        <taxon>Bacteria</taxon>
        <taxon>Pseudomonadati</taxon>
        <taxon>Pseudomonadota</taxon>
        <taxon>Gammaproteobacteria</taxon>
        <taxon>Enterobacterales</taxon>
        <taxon>Enterobacteriaceae</taxon>
        <taxon>Kluyvera</taxon>
    </lineage>
</organism>
<keyword evidence="1" id="KW-1133">Transmembrane helix</keyword>